<keyword evidence="5 8" id="KW-1133">Transmembrane helix</keyword>
<name>A0ABR1QVC2_9PEZI</name>
<evidence type="ECO:0000313" key="10">
    <source>
        <dbReference type="Proteomes" id="UP001391051"/>
    </source>
</evidence>
<comment type="caution">
    <text evidence="9">The sequence shown here is derived from an EMBL/GenBank/DDBJ whole genome shotgun (WGS) entry which is preliminary data.</text>
</comment>
<dbReference type="SMART" id="SM00679">
    <property type="entry name" value="CTNS"/>
    <property type="match status" value="2"/>
</dbReference>
<organism evidence="9 10">
    <name type="scientific">Apiospora aurea</name>
    <dbReference type="NCBI Taxonomy" id="335848"/>
    <lineage>
        <taxon>Eukaryota</taxon>
        <taxon>Fungi</taxon>
        <taxon>Dikarya</taxon>
        <taxon>Ascomycota</taxon>
        <taxon>Pezizomycotina</taxon>
        <taxon>Sordariomycetes</taxon>
        <taxon>Xylariomycetidae</taxon>
        <taxon>Amphisphaeriales</taxon>
        <taxon>Apiosporaceae</taxon>
        <taxon>Apiospora</taxon>
    </lineage>
</organism>
<dbReference type="InterPro" id="IPR006603">
    <property type="entry name" value="PQ-loop_rpt"/>
</dbReference>
<dbReference type="RefSeq" id="XP_066706032.1">
    <property type="nucleotide sequence ID" value="XM_066837139.1"/>
</dbReference>
<keyword evidence="6 8" id="KW-0472">Membrane</keyword>
<keyword evidence="10" id="KW-1185">Reference proteome</keyword>
<dbReference type="InterPro" id="IPR005282">
    <property type="entry name" value="LC_transporter"/>
</dbReference>
<evidence type="ECO:0000256" key="4">
    <source>
        <dbReference type="ARBA" id="ARBA00022737"/>
    </source>
</evidence>
<feature type="transmembrane region" description="Helical" evidence="8">
    <location>
        <begin position="90"/>
        <end position="109"/>
    </location>
</feature>
<dbReference type="Pfam" id="PF04193">
    <property type="entry name" value="PQ-loop"/>
    <property type="match status" value="2"/>
</dbReference>
<evidence type="ECO:0000256" key="6">
    <source>
        <dbReference type="ARBA" id="ARBA00023136"/>
    </source>
</evidence>
<dbReference type="Gene3D" id="1.20.1280.290">
    <property type="match status" value="1"/>
</dbReference>
<accession>A0ABR1QVC2</accession>
<reference evidence="9 10" key="1">
    <citation type="submission" date="2023-01" db="EMBL/GenBank/DDBJ databases">
        <title>Analysis of 21 Apiospora genomes using comparative genomics revels a genus with tremendous synthesis potential of carbohydrate active enzymes and secondary metabolites.</title>
        <authorList>
            <person name="Sorensen T."/>
        </authorList>
    </citation>
    <scope>NUCLEOTIDE SEQUENCE [LARGE SCALE GENOMIC DNA]</scope>
    <source>
        <strain evidence="9 10">CBS 24483</strain>
    </source>
</reference>
<keyword evidence="2" id="KW-0813">Transport</keyword>
<dbReference type="PANTHER" id="PTHR13131">
    <property type="entry name" value="CYSTINOSIN"/>
    <property type="match status" value="1"/>
</dbReference>
<evidence type="ECO:0000256" key="7">
    <source>
        <dbReference type="SAM" id="MobiDB-lite"/>
    </source>
</evidence>
<dbReference type="GeneID" id="92070201"/>
<feature type="transmembrane region" description="Helical" evidence="8">
    <location>
        <begin position="197"/>
        <end position="219"/>
    </location>
</feature>
<sequence length="331" mass="36908">MSFLEFVSATFGWVYTLCWSASFYSQPLLNWRRRSTSGTTVDFPMINVFGMECLPPFISLRLESVGGEGEGTPPSRACRMGNFTNRTNKWVGFIAYLTSNMAFYYSPVIRAQYAARNHGLTPTVAFNDIVFAAHAVVLCTVTTSQYFLPSLWGFERAPGTRPSRGIVAVAAGSVLAVCVIVFVVVGSDPGADARTSWAWLDAVYTISYVKLLVTLIKYAPQLLTNYRNRSTKGWSIWQILLDFSGGSLSIAQQGIDSYLQRDWSGITGNPVKFALGNVSMLYDVFFMTQHYVLYRDDNGSGNGDDKRDDDNRGERDSLLERGDAPRNRRLD</sequence>
<keyword evidence="3 8" id="KW-0812">Transmembrane</keyword>
<feature type="transmembrane region" description="Helical" evidence="8">
    <location>
        <begin position="129"/>
        <end position="154"/>
    </location>
</feature>
<evidence type="ECO:0000256" key="1">
    <source>
        <dbReference type="ARBA" id="ARBA00004127"/>
    </source>
</evidence>
<evidence type="ECO:0000256" key="8">
    <source>
        <dbReference type="SAM" id="Phobius"/>
    </source>
</evidence>
<keyword evidence="4" id="KW-0677">Repeat</keyword>
<evidence type="ECO:0000256" key="2">
    <source>
        <dbReference type="ARBA" id="ARBA00022448"/>
    </source>
</evidence>
<dbReference type="Proteomes" id="UP001391051">
    <property type="component" value="Unassembled WGS sequence"/>
</dbReference>
<evidence type="ECO:0000313" key="9">
    <source>
        <dbReference type="EMBL" id="KAK7966640.1"/>
    </source>
</evidence>
<evidence type="ECO:0000256" key="5">
    <source>
        <dbReference type="ARBA" id="ARBA00022989"/>
    </source>
</evidence>
<feature type="region of interest" description="Disordered" evidence="7">
    <location>
        <begin position="298"/>
        <end position="331"/>
    </location>
</feature>
<evidence type="ECO:0000256" key="3">
    <source>
        <dbReference type="ARBA" id="ARBA00022692"/>
    </source>
</evidence>
<comment type="subcellular location">
    <subcellularLocation>
        <location evidence="1">Endomembrane system</location>
        <topology evidence="1">Multi-pass membrane protein</topology>
    </subcellularLocation>
</comment>
<feature type="transmembrane region" description="Helical" evidence="8">
    <location>
        <begin position="6"/>
        <end position="24"/>
    </location>
</feature>
<feature type="transmembrane region" description="Helical" evidence="8">
    <location>
        <begin position="166"/>
        <end position="185"/>
    </location>
</feature>
<proteinExistence type="predicted"/>
<protein>
    <submittedName>
        <fullName evidence="9">Cystinosin</fullName>
    </submittedName>
</protein>
<dbReference type="EMBL" id="JAQQWE010000001">
    <property type="protein sequence ID" value="KAK7966640.1"/>
    <property type="molecule type" value="Genomic_DNA"/>
</dbReference>
<gene>
    <name evidence="9" type="ORF">PG986_000917</name>
</gene>
<dbReference type="PANTHER" id="PTHR13131:SF5">
    <property type="entry name" value="CYSTINOSIN"/>
    <property type="match status" value="1"/>
</dbReference>